<sequence>MVVGPAMSERTMAPAAAGGAEGAAFARRLREMMLARGVGFSELAGMLAAAGAPTSSTTLSYWVSGRSRPRRRSSLGVVRAIEQCLALEDGELVDLVDIDAETWRYRSAAEVAGMLPYGDEIDAVRRDWGLRWDDGMRRECVHTVLALDATTGQERLHHEVVLSANRSGADRLFLVVGISAGSLETDLRIEIGGRLARVAPLSDELSAIEIVLPRRLVAGEGAVVRWSCPVPGLLRRGRFLTVYLRPVDIAIAEIHLPSADEPWTVRRTLSTVGRERPRGEPPRVLRAQGPVLKAVMTEVAAGTCLHEWERRPVAAEV</sequence>
<evidence type="ECO:0000313" key="1">
    <source>
        <dbReference type="EMBL" id="PWH06916.1"/>
    </source>
</evidence>
<dbReference type="EMBL" id="QFKX01000002">
    <property type="protein sequence ID" value="PWH06916.1"/>
    <property type="molecule type" value="Genomic_DNA"/>
</dbReference>
<gene>
    <name evidence="1" type="ORF">DEO23_08455</name>
</gene>
<dbReference type="Proteomes" id="UP000245590">
    <property type="component" value="Unassembled WGS sequence"/>
</dbReference>
<dbReference type="AlphaFoldDB" id="A0A2U2RM48"/>
<keyword evidence="2" id="KW-1185">Reference proteome</keyword>
<evidence type="ECO:0000313" key="2">
    <source>
        <dbReference type="Proteomes" id="UP000245590"/>
    </source>
</evidence>
<comment type="caution">
    <text evidence="1">The sequence shown here is derived from an EMBL/GenBank/DDBJ whole genome shotgun (WGS) entry which is preliminary data.</text>
</comment>
<proteinExistence type="predicted"/>
<accession>A0A2U2RM48</accession>
<name>A0A2U2RM48_9MICO</name>
<protein>
    <submittedName>
        <fullName evidence="1">Uncharacterized protein</fullName>
    </submittedName>
</protein>
<reference evidence="1 2" key="1">
    <citation type="submission" date="2018-05" db="EMBL/GenBank/DDBJ databases">
        <title>Brachybacterium sp. M1HQ-2T, whole genome shotgun sequence.</title>
        <authorList>
            <person name="Tuo L."/>
        </authorList>
    </citation>
    <scope>NUCLEOTIDE SEQUENCE [LARGE SCALE GENOMIC DNA]</scope>
    <source>
        <strain evidence="1 2">M1HQ-2</strain>
    </source>
</reference>
<organism evidence="1 2">
    <name type="scientific">Brachybacterium endophyticum</name>
    <dbReference type="NCBI Taxonomy" id="2182385"/>
    <lineage>
        <taxon>Bacteria</taxon>
        <taxon>Bacillati</taxon>
        <taxon>Actinomycetota</taxon>
        <taxon>Actinomycetes</taxon>
        <taxon>Micrococcales</taxon>
        <taxon>Dermabacteraceae</taxon>
        <taxon>Brachybacterium</taxon>
    </lineage>
</organism>